<dbReference type="PANTHER" id="PTHR42713">
    <property type="entry name" value="HISTIDINE KINASE-RELATED"/>
    <property type="match status" value="1"/>
</dbReference>
<evidence type="ECO:0000256" key="6">
    <source>
        <dbReference type="ARBA" id="ARBA00023125"/>
    </source>
</evidence>
<dbReference type="GO" id="GO:0000160">
    <property type="term" value="P:phosphorelay signal transduction system"/>
    <property type="evidence" value="ECO:0007669"/>
    <property type="project" value="UniProtKB-KW"/>
</dbReference>
<evidence type="ECO:0000256" key="7">
    <source>
        <dbReference type="ARBA" id="ARBA00023163"/>
    </source>
</evidence>
<dbReference type="InterPro" id="IPR041522">
    <property type="entry name" value="CdaR_GGDEF"/>
</dbReference>
<dbReference type="Gene3D" id="3.40.50.2300">
    <property type="match status" value="1"/>
</dbReference>
<evidence type="ECO:0000256" key="3">
    <source>
        <dbReference type="ARBA" id="ARBA00022553"/>
    </source>
</evidence>
<dbReference type="InterPro" id="IPR018060">
    <property type="entry name" value="HTH_AraC"/>
</dbReference>
<dbReference type="InterPro" id="IPR020449">
    <property type="entry name" value="Tscrpt_reg_AraC-type_HTH"/>
</dbReference>
<dbReference type="InterPro" id="IPR011006">
    <property type="entry name" value="CheY-like_superfamily"/>
</dbReference>
<dbReference type="AlphaFoldDB" id="A0A926QLT4"/>
<dbReference type="Pfam" id="PF17853">
    <property type="entry name" value="GGDEF_2"/>
    <property type="match status" value="1"/>
</dbReference>
<accession>A0A926QLT4</accession>
<dbReference type="PRINTS" id="PR00032">
    <property type="entry name" value="HTHARAC"/>
</dbReference>
<dbReference type="InterPro" id="IPR051552">
    <property type="entry name" value="HptR"/>
</dbReference>
<sequence length="511" mass="57098">MYKVLIVDDEPTIRAGLQTLIDWEHYGFKVVGDAMNGREALSKYDELAPHLIIIDIRMPVMDGLQVIEQIRATDTSCRFLILTGYADFEYAKRAILGRVDGYILKPVDEEEMIAELVRVHKHLQKQDELENITAQSASRRREELIQALLAADTVQLQLPSADLEGLIGASKGGYQVLLIQPATTQASDSRLYSTIKQGLIDKFESAERGVVFSSHSCLGILLKEPVADARARRTVYSEIRSCLPEISFHVAIGSAVKQIKDVSVSFQEAAELLTYHYLCADELIVRHNVNLDGDHPAIPDMASLAEKLYYAIDLGNRESLERLLERTGAELVACDRSESGLKTNYAQLTSLALNKLAGQNDKTYTIVQDSMSIIAQIYVQPNLAALQACLRRQLCDLASRISGSGNEPVLKQVMDFIERHYAENLKLDTLAELFNYTSGYLGKIFKNYTGAHFHTYLDQVRIRKAIELLGEGLKVHQVAERVGYANADYFHSKFKKYVGESPSSYKGKAAK</sequence>
<dbReference type="RefSeq" id="WP_188178029.1">
    <property type="nucleotide sequence ID" value="NZ_JACVVD010000017.1"/>
</dbReference>
<dbReference type="Proteomes" id="UP000650466">
    <property type="component" value="Unassembled WGS sequence"/>
</dbReference>
<keyword evidence="12" id="KW-1185">Reference proteome</keyword>
<dbReference type="InterPro" id="IPR009057">
    <property type="entry name" value="Homeodomain-like_sf"/>
</dbReference>
<dbReference type="Pfam" id="PF12833">
    <property type="entry name" value="HTH_18"/>
    <property type="match status" value="1"/>
</dbReference>
<dbReference type="CDD" id="cd17536">
    <property type="entry name" value="REC_YesN-like"/>
    <property type="match status" value="1"/>
</dbReference>
<dbReference type="PROSITE" id="PS00041">
    <property type="entry name" value="HTH_ARAC_FAMILY_1"/>
    <property type="match status" value="1"/>
</dbReference>
<dbReference type="Pfam" id="PF00072">
    <property type="entry name" value="Response_reg"/>
    <property type="match status" value="1"/>
</dbReference>
<keyword evidence="2" id="KW-0963">Cytoplasm</keyword>
<evidence type="ECO:0000313" key="11">
    <source>
        <dbReference type="EMBL" id="MBD0384251.1"/>
    </source>
</evidence>
<dbReference type="InterPro" id="IPR018062">
    <property type="entry name" value="HTH_AraC-typ_CS"/>
</dbReference>
<dbReference type="GO" id="GO:0005737">
    <property type="term" value="C:cytoplasm"/>
    <property type="evidence" value="ECO:0007669"/>
    <property type="project" value="UniProtKB-SubCell"/>
</dbReference>
<reference evidence="11" key="1">
    <citation type="submission" date="2020-09" db="EMBL/GenBank/DDBJ databases">
        <title>Draft Genome Sequence of Paenibacillus sp. WST5.</title>
        <authorList>
            <person name="Bao Z."/>
        </authorList>
    </citation>
    <scope>NUCLEOTIDE SEQUENCE</scope>
    <source>
        <strain evidence="11">WST5</strain>
    </source>
</reference>
<proteinExistence type="predicted"/>
<feature type="modified residue" description="4-aspartylphosphate" evidence="8">
    <location>
        <position position="55"/>
    </location>
</feature>
<dbReference type="SUPFAM" id="SSF52172">
    <property type="entry name" value="CheY-like"/>
    <property type="match status" value="1"/>
</dbReference>
<dbReference type="EMBL" id="JACVVD010000017">
    <property type="protein sequence ID" value="MBD0384251.1"/>
    <property type="molecule type" value="Genomic_DNA"/>
</dbReference>
<comment type="caution">
    <text evidence="11">The sequence shown here is derived from an EMBL/GenBank/DDBJ whole genome shotgun (WGS) entry which is preliminary data.</text>
</comment>
<evidence type="ECO:0000259" key="10">
    <source>
        <dbReference type="PROSITE" id="PS50110"/>
    </source>
</evidence>
<dbReference type="PANTHER" id="PTHR42713:SF3">
    <property type="entry name" value="TRANSCRIPTIONAL REGULATORY PROTEIN HPTR"/>
    <property type="match status" value="1"/>
</dbReference>
<evidence type="ECO:0000256" key="2">
    <source>
        <dbReference type="ARBA" id="ARBA00022490"/>
    </source>
</evidence>
<dbReference type="GO" id="GO:0003700">
    <property type="term" value="F:DNA-binding transcription factor activity"/>
    <property type="evidence" value="ECO:0007669"/>
    <property type="project" value="InterPro"/>
</dbReference>
<dbReference type="SMART" id="SM00342">
    <property type="entry name" value="HTH_ARAC"/>
    <property type="match status" value="1"/>
</dbReference>
<keyword evidence="6" id="KW-0238">DNA-binding</keyword>
<dbReference type="PROSITE" id="PS01124">
    <property type="entry name" value="HTH_ARAC_FAMILY_2"/>
    <property type="match status" value="1"/>
</dbReference>
<evidence type="ECO:0000259" key="9">
    <source>
        <dbReference type="PROSITE" id="PS01124"/>
    </source>
</evidence>
<keyword evidence="5" id="KW-0805">Transcription regulation</keyword>
<name>A0A926QLT4_9BACL</name>
<feature type="domain" description="HTH araC/xylS-type" evidence="9">
    <location>
        <begin position="411"/>
        <end position="508"/>
    </location>
</feature>
<gene>
    <name evidence="11" type="ORF">ICC18_29815</name>
</gene>
<organism evidence="11 12">
    <name type="scientific">Paenibacillus sedimenti</name>
    <dbReference type="NCBI Taxonomy" id="2770274"/>
    <lineage>
        <taxon>Bacteria</taxon>
        <taxon>Bacillati</taxon>
        <taxon>Bacillota</taxon>
        <taxon>Bacilli</taxon>
        <taxon>Bacillales</taxon>
        <taxon>Paenibacillaceae</taxon>
        <taxon>Paenibacillus</taxon>
    </lineage>
</organism>
<evidence type="ECO:0000256" key="8">
    <source>
        <dbReference type="PROSITE-ProRule" id="PRU00169"/>
    </source>
</evidence>
<dbReference type="PROSITE" id="PS50110">
    <property type="entry name" value="RESPONSE_REGULATORY"/>
    <property type="match status" value="1"/>
</dbReference>
<comment type="subcellular location">
    <subcellularLocation>
        <location evidence="1">Cytoplasm</location>
    </subcellularLocation>
</comment>
<evidence type="ECO:0000313" key="12">
    <source>
        <dbReference type="Proteomes" id="UP000650466"/>
    </source>
</evidence>
<evidence type="ECO:0000256" key="1">
    <source>
        <dbReference type="ARBA" id="ARBA00004496"/>
    </source>
</evidence>
<evidence type="ECO:0000256" key="5">
    <source>
        <dbReference type="ARBA" id="ARBA00023015"/>
    </source>
</evidence>
<keyword evidence="4" id="KW-0902">Two-component regulatory system</keyword>
<protein>
    <submittedName>
        <fullName evidence="11">Response regulator transcription factor</fullName>
    </submittedName>
</protein>
<dbReference type="GO" id="GO:0043565">
    <property type="term" value="F:sequence-specific DNA binding"/>
    <property type="evidence" value="ECO:0007669"/>
    <property type="project" value="InterPro"/>
</dbReference>
<dbReference type="Gene3D" id="1.10.10.60">
    <property type="entry name" value="Homeodomain-like"/>
    <property type="match status" value="2"/>
</dbReference>
<dbReference type="SMART" id="SM00448">
    <property type="entry name" value="REC"/>
    <property type="match status" value="1"/>
</dbReference>
<dbReference type="InterPro" id="IPR001789">
    <property type="entry name" value="Sig_transdc_resp-reg_receiver"/>
</dbReference>
<dbReference type="SUPFAM" id="SSF46689">
    <property type="entry name" value="Homeodomain-like"/>
    <property type="match status" value="2"/>
</dbReference>
<feature type="domain" description="Response regulatory" evidence="10">
    <location>
        <begin position="3"/>
        <end position="120"/>
    </location>
</feature>
<keyword evidence="3 8" id="KW-0597">Phosphoprotein</keyword>
<evidence type="ECO:0000256" key="4">
    <source>
        <dbReference type="ARBA" id="ARBA00023012"/>
    </source>
</evidence>
<keyword evidence="7" id="KW-0804">Transcription</keyword>